<feature type="domain" description="Sulfatase N-terminal" evidence="6">
    <location>
        <begin position="35"/>
        <end position="363"/>
    </location>
</feature>
<evidence type="ECO:0000256" key="4">
    <source>
        <dbReference type="ARBA" id="ARBA00022837"/>
    </source>
</evidence>
<keyword evidence="8" id="KW-1185">Reference proteome</keyword>
<dbReference type="PROSITE" id="PS00149">
    <property type="entry name" value="SULFATASE_2"/>
    <property type="match status" value="1"/>
</dbReference>
<evidence type="ECO:0000256" key="5">
    <source>
        <dbReference type="SAM" id="MobiDB-lite"/>
    </source>
</evidence>
<dbReference type="InterPro" id="IPR000917">
    <property type="entry name" value="Sulfatase_N"/>
</dbReference>
<keyword evidence="4" id="KW-0106">Calcium</keyword>
<comment type="similarity">
    <text evidence="1">Belongs to the sulfatase family.</text>
</comment>
<evidence type="ECO:0000313" key="7">
    <source>
        <dbReference type="EMBL" id="NMH86027.1"/>
    </source>
</evidence>
<keyword evidence="3" id="KW-0378">Hydrolase</keyword>
<gene>
    <name evidence="7" type="ORF">HHX25_00780</name>
</gene>
<feature type="region of interest" description="Disordered" evidence="5">
    <location>
        <begin position="469"/>
        <end position="498"/>
    </location>
</feature>
<evidence type="ECO:0000256" key="3">
    <source>
        <dbReference type="ARBA" id="ARBA00022801"/>
    </source>
</evidence>
<feature type="compositionally biased region" description="Polar residues" evidence="5">
    <location>
        <begin position="476"/>
        <end position="485"/>
    </location>
</feature>
<sequence>MKKIIILFLFTITSSYSQSVNNIKNHKNKVSEAYPNIVLIYVDDQGTLDLGTYGATDIKTPVLDNLAQEGVKFTHAYAHTVCCPSRASLLTGRAPQRSGVNNWTSCSPNDKVGRVMNLKEITIAEHLKNYGYKTGIIGKWHLGALMDHGPLDQGFDTFFGFRGGFIDYYTHRFLHAKWQRPQFHDLYDGKKEIFRDGEYFPDLQVAEAKKFIEKNANEPFFLYLPFNLPHYPEQADSIFTEQYKHLKWPRSSYAPMISTMDKKIGEVLDKIEKTGIKDNTIVIYMSDNGHSTEDYYNWDVSYGGNGGGGYTGKWRGAKGSFFEGGIRVPAIISYPKKFPKGEVRDQTIINLDILPTICDILDIPTPKNKLDGKSALPIILHKEAPTEHKALHWMWQHMWAVKEGPWKLIYKGYDTTGKYSNHPEKEFEMPEYYLANLDDENPEEINYAKKYPRVVKKLKKLHNKWAEDVFKDSGDTDPNLSNASLTKDEAQGKSSKKL</sequence>
<proteinExistence type="inferred from homology"/>
<evidence type="ECO:0000259" key="6">
    <source>
        <dbReference type="Pfam" id="PF00884"/>
    </source>
</evidence>
<dbReference type="Proteomes" id="UP000746690">
    <property type="component" value="Unassembled WGS sequence"/>
</dbReference>
<evidence type="ECO:0000256" key="1">
    <source>
        <dbReference type="ARBA" id="ARBA00008779"/>
    </source>
</evidence>
<dbReference type="EMBL" id="JABBHF010000001">
    <property type="protein sequence ID" value="NMH86027.1"/>
    <property type="molecule type" value="Genomic_DNA"/>
</dbReference>
<dbReference type="Gene3D" id="3.40.720.10">
    <property type="entry name" value="Alkaline Phosphatase, subunit A"/>
    <property type="match status" value="1"/>
</dbReference>
<dbReference type="PANTHER" id="PTHR42693:SF53">
    <property type="entry name" value="ENDO-4-O-SULFATASE"/>
    <property type="match status" value="1"/>
</dbReference>
<dbReference type="PANTHER" id="PTHR42693">
    <property type="entry name" value="ARYLSULFATASE FAMILY MEMBER"/>
    <property type="match status" value="1"/>
</dbReference>
<name>A0ABX1RR53_9FLAO</name>
<dbReference type="Pfam" id="PF00884">
    <property type="entry name" value="Sulfatase"/>
    <property type="match status" value="1"/>
</dbReference>
<dbReference type="InterPro" id="IPR017850">
    <property type="entry name" value="Alkaline_phosphatase_core_sf"/>
</dbReference>
<comment type="caution">
    <text evidence="7">The sequence shown here is derived from an EMBL/GenBank/DDBJ whole genome shotgun (WGS) entry which is preliminary data.</text>
</comment>
<organism evidence="7 8">
    <name type="scientific">Flavivirga algicola</name>
    <dbReference type="NCBI Taxonomy" id="2729136"/>
    <lineage>
        <taxon>Bacteria</taxon>
        <taxon>Pseudomonadati</taxon>
        <taxon>Bacteroidota</taxon>
        <taxon>Flavobacteriia</taxon>
        <taxon>Flavobacteriales</taxon>
        <taxon>Flavobacteriaceae</taxon>
        <taxon>Flavivirga</taxon>
    </lineage>
</organism>
<protein>
    <submittedName>
        <fullName evidence="7">Sulfatase-like hydrolase/transferase</fullName>
    </submittedName>
</protein>
<evidence type="ECO:0000256" key="2">
    <source>
        <dbReference type="ARBA" id="ARBA00022723"/>
    </source>
</evidence>
<reference evidence="7 8" key="1">
    <citation type="submission" date="2020-04" db="EMBL/GenBank/DDBJ databases">
        <title>A Flavivirga sp. nov.</title>
        <authorList>
            <person name="Sun X."/>
        </authorList>
    </citation>
    <scope>NUCLEOTIDE SEQUENCE [LARGE SCALE GENOMIC DNA]</scope>
    <source>
        <strain evidence="7 8">Y03</strain>
    </source>
</reference>
<dbReference type="InterPro" id="IPR050738">
    <property type="entry name" value="Sulfatase"/>
</dbReference>
<accession>A0ABX1RR53</accession>
<evidence type="ECO:0000313" key="8">
    <source>
        <dbReference type="Proteomes" id="UP000746690"/>
    </source>
</evidence>
<dbReference type="InterPro" id="IPR024607">
    <property type="entry name" value="Sulfatase_CS"/>
</dbReference>
<dbReference type="RefSeq" id="WP_169669089.1">
    <property type="nucleotide sequence ID" value="NZ_JABBHF010000001.1"/>
</dbReference>
<dbReference type="SUPFAM" id="SSF53649">
    <property type="entry name" value="Alkaline phosphatase-like"/>
    <property type="match status" value="1"/>
</dbReference>
<keyword evidence="2" id="KW-0479">Metal-binding</keyword>